<dbReference type="KEGG" id="xoo:XOO4404"/>
<evidence type="ECO:0000313" key="3">
    <source>
        <dbReference type="Proteomes" id="UP000006735"/>
    </source>
</evidence>
<name>Q5GUG5_XANOR</name>
<dbReference type="SUPFAM" id="SSF52317">
    <property type="entry name" value="Class I glutamine amidotransferase-like"/>
    <property type="match status" value="1"/>
</dbReference>
<proteinExistence type="predicted"/>
<dbReference type="STRING" id="291331.XOO4404"/>
<dbReference type="InterPro" id="IPR017926">
    <property type="entry name" value="GATASE"/>
</dbReference>
<evidence type="ECO:0000259" key="1">
    <source>
        <dbReference type="Pfam" id="PF00117"/>
    </source>
</evidence>
<dbReference type="EMBL" id="AE013598">
    <property type="protein sequence ID" value="AAW77658.1"/>
    <property type="molecule type" value="Genomic_DNA"/>
</dbReference>
<dbReference type="NCBIfam" id="NF006562">
    <property type="entry name" value="PRK09065.1"/>
    <property type="match status" value="1"/>
</dbReference>
<sequence>MKNTRHCSLQSGASAVSECSRMSVLPFLIIETGHPVPEMKRYGRFQHWIRVAAGLAEQETVAIDVANGDALPDPADFAGIIVSGSAAFVTDRADWSERSAEWLRHAAHQGMPLLGICYGHQLLAHALGGEVDYNPAGRESGTIALELHPPAEQDPLFAGLPPQFPAHATHLQTVVRAPEGAIVLAHSRQDRCHAFRWGRATWGVQFHPEFATHHMRGYVQARADCIARHGRCARTVAREVTAAPIARKLLRRFVHHARGLQTVNARPVAHT</sequence>
<organism evidence="2 3">
    <name type="scientific">Xanthomonas oryzae pv. oryzae (strain KACC10331 / KXO85)</name>
    <dbReference type="NCBI Taxonomy" id="291331"/>
    <lineage>
        <taxon>Bacteria</taxon>
        <taxon>Pseudomonadati</taxon>
        <taxon>Pseudomonadota</taxon>
        <taxon>Gammaproteobacteria</taxon>
        <taxon>Lysobacterales</taxon>
        <taxon>Lysobacteraceae</taxon>
        <taxon>Xanthomonas</taxon>
    </lineage>
</organism>
<gene>
    <name evidence="2" type="primary">guaA</name>
    <name evidence="2" type="ordered locus">XOO4404</name>
</gene>
<dbReference type="AlphaFoldDB" id="Q5GUG5"/>
<evidence type="ECO:0000313" key="2">
    <source>
        <dbReference type="EMBL" id="AAW77658.1"/>
    </source>
</evidence>
<dbReference type="PROSITE" id="PS51273">
    <property type="entry name" value="GATASE_TYPE_1"/>
    <property type="match status" value="1"/>
</dbReference>
<dbReference type="Pfam" id="PF00117">
    <property type="entry name" value="GATase"/>
    <property type="match status" value="1"/>
</dbReference>
<dbReference type="HOGENOM" id="CLU_054974_4_1_6"/>
<keyword evidence="3" id="KW-1185">Reference proteome</keyword>
<dbReference type="InterPro" id="IPR044992">
    <property type="entry name" value="ChyE-like"/>
</dbReference>
<dbReference type="PANTHER" id="PTHR42695">
    <property type="entry name" value="GLUTAMINE AMIDOTRANSFERASE YLR126C-RELATED"/>
    <property type="match status" value="1"/>
</dbReference>
<dbReference type="DNASU" id="3263134"/>
<dbReference type="CDD" id="cd01741">
    <property type="entry name" value="GATase1_1"/>
    <property type="match status" value="1"/>
</dbReference>
<dbReference type="GO" id="GO:0005829">
    <property type="term" value="C:cytosol"/>
    <property type="evidence" value="ECO:0007669"/>
    <property type="project" value="TreeGrafter"/>
</dbReference>
<dbReference type="Gene3D" id="3.40.50.880">
    <property type="match status" value="1"/>
</dbReference>
<dbReference type="InterPro" id="IPR029062">
    <property type="entry name" value="Class_I_gatase-like"/>
</dbReference>
<dbReference type="Proteomes" id="UP000006735">
    <property type="component" value="Chromosome"/>
</dbReference>
<feature type="domain" description="Glutamine amidotransferase" evidence="1">
    <location>
        <begin position="75"/>
        <end position="213"/>
    </location>
</feature>
<protein>
    <submittedName>
        <fullName evidence="2">GMP synthase</fullName>
    </submittedName>
</protein>
<dbReference type="PANTHER" id="PTHR42695:SF5">
    <property type="entry name" value="GLUTAMINE AMIDOTRANSFERASE YLR126C-RELATED"/>
    <property type="match status" value="1"/>
</dbReference>
<accession>Q5GUG5</accession>
<reference evidence="2 3" key="1">
    <citation type="journal article" date="2005" name="Nucleic Acids Res.">
        <title>The genome sequence of Xanthomonas oryzae pathovar oryzae KACC10331, the bacterial blight pathogen of rice.</title>
        <authorList>
            <person name="Lee B.M."/>
            <person name="Park Y.J."/>
            <person name="Park D.S."/>
            <person name="Kang H.W."/>
            <person name="Kim J.G."/>
            <person name="Song E.S."/>
            <person name="Park I.C."/>
            <person name="Yoon U.H."/>
            <person name="Hahn J.H."/>
            <person name="Koo B.S."/>
            <person name="Lee G.B."/>
            <person name="Kim H."/>
            <person name="Park H.S."/>
            <person name="Yoon K.O."/>
            <person name="Kim J.H."/>
            <person name="Jung C.H."/>
            <person name="Koh N.H."/>
            <person name="Seo J.S."/>
            <person name="Go S.J."/>
        </authorList>
    </citation>
    <scope>NUCLEOTIDE SEQUENCE [LARGE SCALE GENOMIC DNA]</scope>
    <source>
        <strain evidence="3">KACC10331 / KXO85</strain>
    </source>
</reference>